<gene>
    <name evidence="2" type="ORF">BO72DRAFT_418062</name>
</gene>
<dbReference type="EMBL" id="KZ824741">
    <property type="protein sequence ID" value="RAK70985.1"/>
    <property type="molecule type" value="Genomic_DNA"/>
</dbReference>
<feature type="non-terminal residue" evidence="2">
    <location>
        <position position="1"/>
    </location>
</feature>
<keyword evidence="3" id="KW-1185">Reference proteome</keyword>
<dbReference type="VEuPathDB" id="FungiDB:BO72DRAFT_418062"/>
<dbReference type="RefSeq" id="XP_040794997.1">
    <property type="nucleotide sequence ID" value="XM_040942619.1"/>
</dbReference>
<dbReference type="GeneID" id="63859952"/>
<evidence type="ECO:0000256" key="1">
    <source>
        <dbReference type="SAM" id="MobiDB-lite"/>
    </source>
</evidence>
<dbReference type="AlphaFoldDB" id="A0A8G1RCX3"/>
<reference evidence="2 3" key="1">
    <citation type="submission" date="2018-02" db="EMBL/GenBank/DDBJ databases">
        <title>The genomes of Aspergillus section Nigri reveals drivers in fungal speciation.</title>
        <authorList>
            <consortium name="DOE Joint Genome Institute"/>
            <person name="Vesth T.C."/>
            <person name="Nybo J."/>
            <person name="Theobald S."/>
            <person name="Brandl J."/>
            <person name="Frisvad J.C."/>
            <person name="Nielsen K.F."/>
            <person name="Lyhne E.K."/>
            <person name="Kogle M.E."/>
            <person name="Kuo A."/>
            <person name="Riley R."/>
            <person name="Clum A."/>
            <person name="Nolan M."/>
            <person name="Lipzen A."/>
            <person name="Salamov A."/>
            <person name="Henrissat B."/>
            <person name="Wiebenga A."/>
            <person name="De vries R.P."/>
            <person name="Grigoriev I.V."/>
            <person name="Mortensen U.H."/>
            <person name="Andersen M.R."/>
            <person name="Baker S.E."/>
        </authorList>
    </citation>
    <scope>NUCLEOTIDE SEQUENCE [LARGE SCALE GENOMIC DNA]</scope>
    <source>
        <strain evidence="2 3">CBS 313.89</strain>
    </source>
</reference>
<proteinExistence type="predicted"/>
<organism evidence="2 3">
    <name type="scientific">Aspergillus fijiensis CBS 313.89</name>
    <dbReference type="NCBI Taxonomy" id="1448319"/>
    <lineage>
        <taxon>Eukaryota</taxon>
        <taxon>Fungi</taxon>
        <taxon>Dikarya</taxon>
        <taxon>Ascomycota</taxon>
        <taxon>Pezizomycotina</taxon>
        <taxon>Eurotiomycetes</taxon>
        <taxon>Eurotiomycetidae</taxon>
        <taxon>Eurotiales</taxon>
        <taxon>Aspergillaceae</taxon>
        <taxon>Aspergillus</taxon>
    </lineage>
</organism>
<name>A0A8G1RCX3_9EURO</name>
<evidence type="ECO:0000313" key="2">
    <source>
        <dbReference type="EMBL" id="RAK70985.1"/>
    </source>
</evidence>
<dbReference type="OrthoDB" id="5343483at2759"/>
<feature type="region of interest" description="Disordered" evidence="1">
    <location>
        <begin position="272"/>
        <end position="294"/>
    </location>
</feature>
<dbReference type="Proteomes" id="UP000249789">
    <property type="component" value="Unassembled WGS sequence"/>
</dbReference>
<evidence type="ECO:0000313" key="3">
    <source>
        <dbReference type="Proteomes" id="UP000249789"/>
    </source>
</evidence>
<protein>
    <submittedName>
        <fullName evidence="2">Uncharacterized protein</fullName>
    </submittedName>
</protein>
<sequence>MVTSSHQVSLSDLMQNHRELLVNLLSWTSHHLNLLGCRFEDADHTSIESTGRKDETRATPQTCADLARNAERVARSPIPNVRHHCLVDILVGEERAFARFRKGPRFSFAGKPVHRSQYTVLHRHGRASEHVLRGAPSMVGYLHYGYVNGDRMRLFEVCPDPRGRINWIGAAIAKKRLAQISPPEWTEDPYLSRLLVTGARDHERIHLYEAEITAELRKPLTCPNLATACIERPVIRPRQIAFQPYGTFADRLTAELVAPRAQYLAKGIASSGIDGTKRGPEEESSSGSKARRLR</sequence>
<accession>A0A8G1RCX3</accession>